<feature type="compositionally biased region" description="Polar residues" evidence="2">
    <location>
        <begin position="711"/>
        <end position="732"/>
    </location>
</feature>
<accession>A0A6P3W744</accession>
<sequence length="928" mass="100892">MTARQGLPKHKVISSGRLTSSSRAQPVKKKLPSRPTLATEPHYSLYSTDSEDQVTTIHKGLDRCAALLNGILQAEQEESKPSKAKGTKSVPSKPKPKPVTGKRETDRKKPVRKTSCASVSGERQAPVQKTISSSRAQPGQRGPPCYPEEPRPMGDPGLGSQEPLPHMAPPVATAAQWEFMQTQARPLTYQQPQGSCISLPSPGQQGSTMFNYRLATSTPILGPQDATNSQPCTSNSMQVHPTPDAQLQQFTQHWIMTPAPSVPHGVISTTATPQLTVLQHPAISSIPAPLHHITTATTAPPVAITNMPAPLYTHAAVSTAPSQQPLLPQHGAFAPGQVVPGHPSPIVNAFPTAVPNQDAPQVLHSINPAASGTLRSYPVPAHVARVPAQTVADQGQPRVCLSGGNSEYSVTSDEDEVDRVDTTPVRDSDSQSGTGTPAVLKAKPLSPEKTAKKVMTLQYLLGELKALVVNQDSAAVQLINEVENSICLLPAMVGSTNIQAELALALQPLRSENVQLRRRLRILNQQLTERERAEREARPVDCDLEMTSLQSLNLTLQLQLRETHKEMEQVQLENKELRQTVEDKESELQLSRQQSETESSRIRIDVCDALSEMRNYQSKLETSMMENTALSSSLQQREADIFRLQEVIRNLQGKLTATSTDYLEVMEAPKSNHQLRKHNLEVHQQEQMSSCGADDVSDSVKIYFHSMEEGNMSSSPPRSHLSPQKTPTSPSAQWRGAGLSPPREKLYPPRCQGVGMGGKESYSVGSERRLGGTEFAPLKESGVARAEANGSPIRMERFVEESGALKSLTAIMDRMAFTARGLPCVDGSRPSNNTGATSHFKVNPGVLPVPSWTSKKLELGGTPAYTGRPSIMESSLSSSNSESQTSDCSMNSWSTFNTRDEEVFRTGLVALDASIARLQRTLEVDLKK</sequence>
<dbReference type="GO" id="GO:0071539">
    <property type="term" value="P:protein localization to centrosome"/>
    <property type="evidence" value="ECO:0007669"/>
    <property type="project" value="TreeGrafter"/>
</dbReference>
<dbReference type="RefSeq" id="XP_012691402.2">
    <property type="nucleotide sequence ID" value="XM_012835948.2"/>
</dbReference>
<feature type="region of interest" description="Disordered" evidence="2">
    <location>
        <begin position="75"/>
        <end position="166"/>
    </location>
</feature>
<dbReference type="Pfam" id="PF15254">
    <property type="entry name" value="CCDC14"/>
    <property type="match status" value="3"/>
</dbReference>
<feature type="compositionally biased region" description="Polar residues" evidence="2">
    <location>
        <begin position="127"/>
        <end position="137"/>
    </location>
</feature>
<dbReference type="Proteomes" id="UP000515152">
    <property type="component" value="Chromosome 21"/>
</dbReference>
<evidence type="ECO:0000313" key="3">
    <source>
        <dbReference type="Proteomes" id="UP000515152"/>
    </source>
</evidence>
<dbReference type="PANTHER" id="PTHR22367">
    <property type="entry name" value="COILED-COIL DOMAIN-CONTAINING PROTEIN 14"/>
    <property type="match status" value="1"/>
</dbReference>
<dbReference type="PANTHER" id="PTHR22367:SF2">
    <property type="entry name" value="COILED-COIL DOMAIN-CONTAINING PROTEIN 14"/>
    <property type="match status" value="1"/>
</dbReference>
<feature type="region of interest" description="Disordered" evidence="2">
    <location>
        <begin position="859"/>
        <end position="892"/>
    </location>
</feature>
<feature type="compositionally biased region" description="Basic and acidic residues" evidence="2">
    <location>
        <begin position="419"/>
        <end position="429"/>
    </location>
</feature>
<dbReference type="GO" id="GO:0034451">
    <property type="term" value="C:centriolar satellite"/>
    <property type="evidence" value="ECO:0007669"/>
    <property type="project" value="TreeGrafter"/>
</dbReference>
<organism evidence="3 4">
    <name type="scientific">Clupea harengus</name>
    <name type="common">Atlantic herring</name>
    <dbReference type="NCBI Taxonomy" id="7950"/>
    <lineage>
        <taxon>Eukaryota</taxon>
        <taxon>Metazoa</taxon>
        <taxon>Chordata</taxon>
        <taxon>Craniata</taxon>
        <taxon>Vertebrata</taxon>
        <taxon>Euteleostomi</taxon>
        <taxon>Actinopterygii</taxon>
        <taxon>Neopterygii</taxon>
        <taxon>Teleostei</taxon>
        <taxon>Clupei</taxon>
        <taxon>Clupeiformes</taxon>
        <taxon>Clupeoidei</taxon>
        <taxon>Clupeidae</taxon>
        <taxon>Clupea</taxon>
    </lineage>
</organism>
<reference evidence="4" key="1">
    <citation type="submission" date="2025-08" db="UniProtKB">
        <authorList>
            <consortium name="RefSeq"/>
        </authorList>
    </citation>
    <scope>IDENTIFICATION</scope>
</reference>
<dbReference type="AlphaFoldDB" id="A0A6P3W744"/>
<proteinExistence type="predicted"/>
<evidence type="ECO:0000256" key="1">
    <source>
        <dbReference type="SAM" id="Coils"/>
    </source>
</evidence>
<dbReference type="InterPro" id="IPR029343">
    <property type="entry name" value="CCDC14"/>
</dbReference>
<feature type="coiled-coil region" evidence="1">
    <location>
        <begin position="506"/>
        <end position="594"/>
    </location>
</feature>
<protein>
    <submittedName>
        <fullName evidence="4">Coiled-coil domain-containing protein 14 isoform X1</fullName>
    </submittedName>
</protein>
<evidence type="ECO:0000256" key="2">
    <source>
        <dbReference type="SAM" id="MobiDB-lite"/>
    </source>
</evidence>
<feature type="region of interest" description="Disordered" evidence="2">
    <location>
        <begin position="1"/>
        <end position="44"/>
    </location>
</feature>
<dbReference type="KEGG" id="char:105907585"/>
<gene>
    <name evidence="4" type="primary">ccdc14</name>
</gene>
<keyword evidence="3" id="KW-1185">Reference proteome</keyword>
<dbReference type="OrthoDB" id="10014807at2759"/>
<keyword evidence="1" id="KW-0175">Coiled coil</keyword>
<feature type="region of interest" description="Disordered" evidence="2">
    <location>
        <begin position="709"/>
        <end position="765"/>
    </location>
</feature>
<evidence type="ECO:0000313" key="4">
    <source>
        <dbReference type="RefSeq" id="XP_012691402.2"/>
    </source>
</evidence>
<feature type="compositionally biased region" description="Low complexity" evidence="2">
    <location>
        <begin position="870"/>
        <end position="889"/>
    </location>
</feature>
<dbReference type="GeneID" id="105907585"/>
<dbReference type="CTD" id="64770"/>
<name>A0A6P3W744_CLUHA</name>
<feature type="region of interest" description="Disordered" evidence="2">
    <location>
        <begin position="396"/>
        <end position="441"/>
    </location>
</feature>